<dbReference type="AlphaFoldDB" id="A0A0D8BC30"/>
<reference evidence="2 3" key="2">
    <citation type="journal article" date="2016" name="Genome Announc.">
        <title>Permanent Draft Genome Sequences for Two Variants of Frankia sp. Strain CpI1, the First Frankia Strain Isolated from Root Nodules of Comptonia peregrina.</title>
        <authorList>
            <person name="Oshone R."/>
            <person name="Hurst S.G.IV."/>
            <person name="Abebe-Akele F."/>
            <person name="Simpson S."/>
            <person name="Morris K."/>
            <person name="Thomas W.K."/>
            <person name="Tisa L.S."/>
        </authorList>
    </citation>
    <scope>NUCLEOTIDE SEQUENCE [LARGE SCALE GENOMIC DNA]</scope>
    <source>
        <strain evidence="3">CpI1-S</strain>
    </source>
</reference>
<organism evidence="2 3">
    <name type="scientific">Frankia torreyi</name>
    <dbReference type="NCBI Taxonomy" id="1856"/>
    <lineage>
        <taxon>Bacteria</taxon>
        <taxon>Bacillati</taxon>
        <taxon>Actinomycetota</taxon>
        <taxon>Actinomycetes</taxon>
        <taxon>Frankiales</taxon>
        <taxon>Frankiaceae</taxon>
        <taxon>Frankia</taxon>
    </lineage>
</organism>
<proteinExistence type="predicted"/>
<comment type="caution">
    <text evidence="2">The sequence shown here is derived from an EMBL/GenBank/DDBJ whole genome shotgun (WGS) entry which is preliminary data.</text>
</comment>
<evidence type="ECO:0000313" key="3">
    <source>
        <dbReference type="Proteomes" id="UP000032545"/>
    </source>
</evidence>
<dbReference type="RefSeq" id="WP_044886493.1">
    <property type="nucleotide sequence ID" value="NZ_JYFN01000032.1"/>
</dbReference>
<dbReference type="EMBL" id="JYFN01000032">
    <property type="protein sequence ID" value="KJE21716.1"/>
    <property type="molecule type" value="Genomic_DNA"/>
</dbReference>
<gene>
    <name evidence="2" type="ORF">FF36_03920</name>
</gene>
<protein>
    <recommendedName>
        <fullName evidence="1">DUF7660 domain-containing protein</fullName>
    </recommendedName>
</protein>
<feature type="domain" description="DUF7660" evidence="1">
    <location>
        <begin position="15"/>
        <end position="84"/>
    </location>
</feature>
<reference evidence="3" key="1">
    <citation type="submission" date="2015-02" db="EMBL/GenBank/DDBJ databases">
        <title>Draft Genome of Frankia sp. CpI1-S.</title>
        <authorList>
            <person name="Oshone R.T."/>
            <person name="Ngom M."/>
            <person name="Ghodhbane-Gtari F."/>
            <person name="Gtari M."/>
            <person name="Morris K."/>
            <person name="Thomas K."/>
            <person name="Sen A."/>
            <person name="Tisa L.S."/>
        </authorList>
    </citation>
    <scope>NUCLEOTIDE SEQUENCE [LARGE SCALE GENOMIC DNA]</scope>
    <source>
        <strain evidence="3">CpI1-S</strain>
    </source>
</reference>
<dbReference type="Proteomes" id="UP000032545">
    <property type="component" value="Unassembled WGS sequence"/>
</dbReference>
<sequence>MEDRAIVRPEDVHGRAGLVSYLEHLVAEIETGKIVTENPRTHMYIEAASAWTDGLDLWLEGKGIGLSENPTWQIVAMIFTAAVYCE</sequence>
<dbReference type="Pfam" id="PF24693">
    <property type="entry name" value="DUF7660"/>
    <property type="match status" value="1"/>
</dbReference>
<dbReference type="PATRIC" id="fig|1502723.3.peg.3606"/>
<accession>A0A0D8BC30</accession>
<evidence type="ECO:0000259" key="1">
    <source>
        <dbReference type="Pfam" id="PF24693"/>
    </source>
</evidence>
<dbReference type="InterPro" id="IPR056077">
    <property type="entry name" value="DUF7660"/>
</dbReference>
<keyword evidence="3" id="KW-1185">Reference proteome</keyword>
<evidence type="ECO:0000313" key="2">
    <source>
        <dbReference type="EMBL" id="KJE21716.1"/>
    </source>
</evidence>
<dbReference type="OrthoDB" id="1373771at2"/>
<name>A0A0D8BC30_9ACTN</name>